<gene>
    <name evidence="2" type="ORF">LU635_10945</name>
</gene>
<feature type="transmembrane region" description="Helical" evidence="1">
    <location>
        <begin position="35"/>
        <end position="59"/>
    </location>
</feature>
<protein>
    <recommendedName>
        <fullName evidence="4">DUF2892 domain-containing protein</fullName>
    </recommendedName>
</protein>
<evidence type="ECO:0000313" key="3">
    <source>
        <dbReference type="Proteomes" id="UP001139344"/>
    </source>
</evidence>
<proteinExistence type="predicted"/>
<dbReference type="Proteomes" id="UP001139344">
    <property type="component" value="Unassembled WGS sequence"/>
</dbReference>
<dbReference type="AlphaFoldDB" id="A0A9X1UYW1"/>
<organism evidence="2 3">
    <name type="scientific">Christiangramia crocea</name>
    <dbReference type="NCBI Taxonomy" id="2904124"/>
    <lineage>
        <taxon>Bacteria</taxon>
        <taxon>Pseudomonadati</taxon>
        <taxon>Bacteroidota</taxon>
        <taxon>Flavobacteriia</taxon>
        <taxon>Flavobacteriales</taxon>
        <taxon>Flavobacteriaceae</taxon>
        <taxon>Christiangramia</taxon>
    </lineage>
</organism>
<evidence type="ECO:0000256" key="1">
    <source>
        <dbReference type="SAM" id="Phobius"/>
    </source>
</evidence>
<accession>A0A9X1UYW1</accession>
<dbReference type="RefSeq" id="WP_240099117.1">
    <property type="nucleotide sequence ID" value="NZ_JAJSON010000023.1"/>
</dbReference>
<sequence>MIKDRLLKGWTLGRVIYLIIGVAMIIQAANYDQWIGIVLGLYMSFMGLFGFGCAGGSCYNGSCDIQENQTKN</sequence>
<name>A0A9X1UYW1_9FLAO</name>
<keyword evidence="1" id="KW-0812">Transmembrane</keyword>
<reference evidence="2" key="1">
    <citation type="submission" date="2021-12" db="EMBL/GenBank/DDBJ databases">
        <title>Description of Gramella crocea sp. nov., a new bacterium isolated from activated sludge.</title>
        <authorList>
            <person name="Zhang X."/>
        </authorList>
    </citation>
    <scope>NUCLEOTIDE SEQUENCE</scope>
    <source>
        <strain evidence="2">YB25</strain>
    </source>
</reference>
<evidence type="ECO:0000313" key="2">
    <source>
        <dbReference type="EMBL" id="MCG9972154.1"/>
    </source>
</evidence>
<evidence type="ECO:0008006" key="4">
    <source>
        <dbReference type="Google" id="ProtNLM"/>
    </source>
</evidence>
<feature type="transmembrane region" description="Helical" evidence="1">
    <location>
        <begin position="12"/>
        <end position="29"/>
    </location>
</feature>
<comment type="caution">
    <text evidence="2">The sequence shown here is derived from an EMBL/GenBank/DDBJ whole genome shotgun (WGS) entry which is preliminary data.</text>
</comment>
<dbReference type="EMBL" id="JAJSON010000023">
    <property type="protein sequence ID" value="MCG9972154.1"/>
    <property type="molecule type" value="Genomic_DNA"/>
</dbReference>
<keyword evidence="1" id="KW-1133">Transmembrane helix</keyword>
<keyword evidence="3" id="KW-1185">Reference proteome</keyword>
<keyword evidence="1" id="KW-0472">Membrane</keyword>